<dbReference type="SUPFAM" id="SSF103473">
    <property type="entry name" value="MFS general substrate transporter"/>
    <property type="match status" value="1"/>
</dbReference>
<dbReference type="SUPFAM" id="SSF53187">
    <property type="entry name" value="Zn-dependent exopeptidases"/>
    <property type="match status" value="1"/>
</dbReference>
<evidence type="ECO:0000256" key="7">
    <source>
        <dbReference type="ARBA" id="ARBA00023315"/>
    </source>
</evidence>
<dbReference type="PROSITE" id="PS50850">
    <property type="entry name" value="MFS"/>
    <property type="match status" value="1"/>
</dbReference>
<name>A0A1J4VA25_9BACT</name>
<keyword evidence="4 9" id="KW-1133">Transmembrane helix</keyword>
<dbReference type="AlphaFoldDB" id="A0A1J4VA25"/>
<dbReference type="InterPro" id="IPR007484">
    <property type="entry name" value="Peptidase_M28"/>
</dbReference>
<feature type="transmembrane region" description="Helical" evidence="9">
    <location>
        <begin position="39"/>
        <end position="61"/>
    </location>
</feature>
<feature type="transmembrane region" description="Helical" evidence="9">
    <location>
        <begin position="9"/>
        <end position="33"/>
    </location>
</feature>
<dbReference type="InterPro" id="IPR040234">
    <property type="entry name" value="QC/QCL"/>
</dbReference>
<dbReference type="PROSITE" id="PS51257">
    <property type="entry name" value="PROKAR_LIPOPROTEIN"/>
    <property type="match status" value="1"/>
</dbReference>
<dbReference type="Proteomes" id="UP000183206">
    <property type="component" value="Unassembled WGS sequence"/>
</dbReference>
<dbReference type="Pfam" id="PF04389">
    <property type="entry name" value="Peptidase_M28"/>
    <property type="match status" value="1"/>
</dbReference>
<dbReference type="STRING" id="1805282.AUJ44_03125"/>
<comment type="similarity">
    <text evidence="1">Belongs to the spermidine/spermine synthase family.</text>
</comment>
<accession>A0A1J4VA25</accession>
<evidence type="ECO:0008006" key="14">
    <source>
        <dbReference type="Google" id="ProtNLM"/>
    </source>
</evidence>
<proteinExistence type="inferred from homology"/>
<dbReference type="Gene3D" id="1.20.1250.20">
    <property type="entry name" value="MFS general substrate transporter like domains"/>
    <property type="match status" value="1"/>
</dbReference>
<dbReference type="InterPro" id="IPR029063">
    <property type="entry name" value="SAM-dependent_MTases_sf"/>
</dbReference>
<gene>
    <name evidence="12" type="ORF">AUJ44_03125</name>
</gene>
<evidence type="ECO:0000313" key="12">
    <source>
        <dbReference type="EMBL" id="OIO32129.1"/>
    </source>
</evidence>
<dbReference type="InterPro" id="IPR020846">
    <property type="entry name" value="MFS_dom"/>
</dbReference>
<evidence type="ECO:0000313" key="13">
    <source>
        <dbReference type="Proteomes" id="UP000183206"/>
    </source>
</evidence>
<feature type="domain" description="PABS" evidence="11">
    <location>
        <begin position="290"/>
        <end position="452"/>
    </location>
</feature>
<dbReference type="GO" id="GO:0006596">
    <property type="term" value="P:polyamine biosynthetic process"/>
    <property type="evidence" value="ECO:0007669"/>
    <property type="project" value="UniProtKB-UniRule"/>
</dbReference>
<comment type="caution">
    <text evidence="12">The sequence shown here is derived from an EMBL/GenBank/DDBJ whole genome shotgun (WGS) entry which is preliminary data.</text>
</comment>
<protein>
    <recommendedName>
        <fullName evidence="14">PABS domain-containing protein</fullName>
    </recommendedName>
</protein>
<evidence type="ECO:0000259" key="11">
    <source>
        <dbReference type="PROSITE" id="PS51006"/>
    </source>
</evidence>
<evidence type="ECO:0000256" key="9">
    <source>
        <dbReference type="SAM" id="Phobius"/>
    </source>
</evidence>
<dbReference type="PROSITE" id="PS51006">
    <property type="entry name" value="PABS_2"/>
    <property type="match status" value="1"/>
</dbReference>
<evidence type="ECO:0000256" key="6">
    <source>
        <dbReference type="ARBA" id="ARBA00023136"/>
    </source>
</evidence>
<evidence type="ECO:0000256" key="1">
    <source>
        <dbReference type="ARBA" id="ARBA00007867"/>
    </source>
</evidence>
<keyword evidence="6 9" id="KW-0472">Membrane</keyword>
<dbReference type="NCBIfam" id="NF037959">
    <property type="entry name" value="MFS_SpdSyn"/>
    <property type="match status" value="1"/>
</dbReference>
<dbReference type="GO" id="GO:0022857">
    <property type="term" value="F:transmembrane transporter activity"/>
    <property type="evidence" value="ECO:0007669"/>
    <property type="project" value="InterPro"/>
</dbReference>
<feature type="active site" description="Proton acceptor" evidence="8">
    <location>
        <position position="369"/>
    </location>
</feature>
<evidence type="ECO:0000256" key="2">
    <source>
        <dbReference type="ARBA" id="ARBA00022679"/>
    </source>
</evidence>
<keyword evidence="7" id="KW-0012">Acyltransferase</keyword>
<dbReference type="PANTHER" id="PTHR12283:SF6">
    <property type="entry name" value="GLUTAMINYL-PEPTIDE CYCLOTRANSFERASE-RELATED"/>
    <property type="match status" value="1"/>
</dbReference>
<feature type="transmembrane region" description="Helical" evidence="9">
    <location>
        <begin position="73"/>
        <end position="103"/>
    </location>
</feature>
<evidence type="ECO:0000256" key="3">
    <source>
        <dbReference type="ARBA" id="ARBA00022692"/>
    </source>
</evidence>
<keyword evidence="5 8" id="KW-0620">Polyamine biosynthesis</keyword>
<feature type="transmembrane region" description="Helical" evidence="9">
    <location>
        <begin position="151"/>
        <end position="172"/>
    </location>
</feature>
<sequence>MDKFLKQNVLLIAVFFTGACVLIIEVVAVRVLSPYYGNTIFTVSSVISVILAALSIGYYAGGKFADRHPSLQWFFGIILASGLVVLVIHFLGLIILPILSIILSLTSGPLVSALLLFLIPALLLGTLSPYAIKLQSVQFPEQGVGSVSGKIFFWSTLGSIVGSLLAGFVLIPHFGIDYIFIATGIVLFLLGFIPLVIFGFDKKRLTKSVIAVLALVGITIFAIQQIEGNALYSKDGIYEKITIYDSVQGSRPIRVFQQDRSASGAMFLDSDDPTDLVYEYTKYYSLYKIFKPDVKNALVIGGGAYSMPKALLAELPNATIDVSEIEPSLFELAKQYFNVKDSPNLHNYTEDGRRLLRDSDKKYDLILSDVYYSLFSIPSHFATQEFFTIAKEKLSDDGVFIANLIGDLSRQQPSLIFTEIKTFQSVFPNSYFFAVETPEKTESQNIIFVGHNSDKKTDLSALSILQSQNPIMSSLHNKVIDLGRFDLSPYPVFTDNFSPVEHLTAEVLQRTFEEKSLIDGNEMLAVIDQQMRYGPRYMGAQGHKSVQEFLTAEMNEQTNEVATQSWGYTASDGKTYKLTNIIGRLYPTQERRIILATHYDSKKFADLDHSHNNQPVPGANDSASGVAVLVELARILGTSHVIPSVGVDIVFFDGEEGDINQGSDYTNWKPLGSTYFAEHLSELYGNNKPASALVLDMVCDKDLRIYKEQSSVQNANDQVDSFWDIARKINSRVFQNKVAQSIKDDHTPLNQAGVPSFLLIDFEYPPFHTTGDTLDKCSAKSLETVARAVFEYTYSAH</sequence>
<dbReference type="GO" id="GO:0016603">
    <property type="term" value="F:glutaminyl-peptide cyclotransferase activity"/>
    <property type="evidence" value="ECO:0007669"/>
    <property type="project" value="TreeGrafter"/>
</dbReference>
<evidence type="ECO:0000256" key="8">
    <source>
        <dbReference type="PROSITE-ProRule" id="PRU00354"/>
    </source>
</evidence>
<keyword evidence="2 8" id="KW-0808">Transferase</keyword>
<dbReference type="SUPFAM" id="SSF53335">
    <property type="entry name" value="S-adenosyl-L-methionine-dependent methyltransferases"/>
    <property type="match status" value="1"/>
</dbReference>
<feature type="transmembrane region" description="Helical" evidence="9">
    <location>
        <begin position="178"/>
        <end position="198"/>
    </location>
</feature>
<reference evidence="12 13" key="1">
    <citation type="journal article" date="2016" name="Environ. Microbiol.">
        <title>Genomic resolution of a cold subsurface aquifer community provides metabolic insights for novel microbes adapted to high CO concentrations.</title>
        <authorList>
            <person name="Probst A.J."/>
            <person name="Castelle C.J."/>
            <person name="Singh A."/>
            <person name="Brown C.T."/>
            <person name="Anantharaman K."/>
            <person name="Sharon I."/>
            <person name="Hug L.A."/>
            <person name="Burstein D."/>
            <person name="Emerson J.B."/>
            <person name="Thomas B.C."/>
            <person name="Banfield J.F."/>
        </authorList>
    </citation>
    <scope>NUCLEOTIDE SEQUENCE [LARGE SCALE GENOMIC DNA]</scope>
    <source>
        <strain evidence="12">CG1_02_47_685</strain>
    </source>
</reference>
<dbReference type="Gene3D" id="3.40.630.10">
    <property type="entry name" value="Zn peptidases"/>
    <property type="match status" value="1"/>
</dbReference>
<feature type="transmembrane region" description="Helical" evidence="9">
    <location>
        <begin position="109"/>
        <end position="130"/>
    </location>
</feature>
<dbReference type="PANTHER" id="PTHR12283">
    <property type="entry name" value="GLUTAMINYL-PEPTIDE CYCLOTRANSFERASE"/>
    <property type="match status" value="1"/>
</dbReference>
<organism evidence="12 13">
    <name type="scientific">Candidatus Nomurabacteria bacterium CG1_02_47_685</name>
    <dbReference type="NCBI Taxonomy" id="1805282"/>
    <lineage>
        <taxon>Bacteria</taxon>
        <taxon>Candidatus Nomuraibacteriota</taxon>
    </lineage>
</organism>
<dbReference type="EMBL" id="MNVO01000047">
    <property type="protein sequence ID" value="OIO32129.1"/>
    <property type="molecule type" value="Genomic_DNA"/>
</dbReference>
<dbReference type="GO" id="GO:0008270">
    <property type="term" value="F:zinc ion binding"/>
    <property type="evidence" value="ECO:0007669"/>
    <property type="project" value="TreeGrafter"/>
</dbReference>
<dbReference type="CDD" id="cd06174">
    <property type="entry name" value="MFS"/>
    <property type="match status" value="1"/>
</dbReference>
<evidence type="ECO:0000256" key="5">
    <source>
        <dbReference type="ARBA" id="ARBA00023115"/>
    </source>
</evidence>
<dbReference type="CDD" id="cd02440">
    <property type="entry name" value="AdoMet_MTases"/>
    <property type="match status" value="1"/>
</dbReference>
<dbReference type="InterPro" id="IPR036259">
    <property type="entry name" value="MFS_trans_sf"/>
</dbReference>
<evidence type="ECO:0000259" key="10">
    <source>
        <dbReference type="PROSITE" id="PS50850"/>
    </source>
</evidence>
<feature type="domain" description="Major facilitator superfamily (MFS) profile" evidence="10">
    <location>
        <begin position="1"/>
        <end position="202"/>
    </location>
</feature>
<dbReference type="InterPro" id="IPR030374">
    <property type="entry name" value="PABS"/>
</dbReference>
<feature type="transmembrane region" description="Helical" evidence="9">
    <location>
        <begin position="205"/>
        <end position="223"/>
    </location>
</feature>
<dbReference type="Gene3D" id="3.40.50.150">
    <property type="entry name" value="Vaccinia Virus protein VP39"/>
    <property type="match status" value="1"/>
</dbReference>
<keyword evidence="3 9" id="KW-0812">Transmembrane</keyword>
<dbReference type="Pfam" id="PF01564">
    <property type="entry name" value="Spermine_synth"/>
    <property type="match status" value="1"/>
</dbReference>
<evidence type="ECO:0000256" key="4">
    <source>
        <dbReference type="ARBA" id="ARBA00022989"/>
    </source>
</evidence>